<protein>
    <submittedName>
        <fullName evidence="3">Nucleotide-binding universal stress protein, UspA family</fullName>
    </submittedName>
</protein>
<comment type="similarity">
    <text evidence="1">Belongs to the universal stress protein A family.</text>
</comment>
<feature type="domain" description="UspA" evidence="2">
    <location>
        <begin position="217"/>
        <end position="298"/>
    </location>
</feature>
<dbReference type="InterPro" id="IPR006015">
    <property type="entry name" value="Universal_stress_UspA"/>
</dbReference>
<dbReference type="PRINTS" id="PR01438">
    <property type="entry name" value="UNVRSLSTRESS"/>
</dbReference>
<gene>
    <name evidence="3" type="ORF">SAMN05444414_1201</name>
</gene>
<evidence type="ECO:0000313" key="3">
    <source>
        <dbReference type="EMBL" id="SHL56662.1"/>
    </source>
</evidence>
<evidence type="ECO:0000259" key="2">
    <source>
        <dbReference type="Pfam" id="PF00582"/>
    </source>
</evidence>
<dbReference type="SUPFAM" id="SSF52402">
    <property type="entry name" value="Adenine nucleotide alpha hydrolases-like"/>
    <property type="match status" value="1"/>
</dbReference>
<evidence type="ECO:0000313" key="4">
    <source>
        <dbReference type="Proteomes" id="UP000184191"/>
    </source>
</evidence>
<reference evidence="4" key="1">
    <citation type="submission" date="2016-11" db="EMBL/GenBank/DDBJ databases">
        <authorList>
            <person name="Varghese N."/>
            <person name="Submissions S."/>
        </authorList>
    </citation>
    <scope>NUCLEOTIDE SEQUENCE [LARGE SCALE GENOMIC DNA]</scope>
    <source>
        <strain evidence="4">DSM 29327</strain>
    </source>
</reference>
<dbReference type="OrthoDB" id="5564966at2"/>
<dbReference type="STRING" id="1054996.SAMN05444414_1201"/>
<dbReference type="PANTHER" id="PTHR46268">
    <property type="entry name" value="STRESS RESPONSE PROTEIN NHAX"/>
    <property type="match status" value="1"/>
</dbReference>
<dbReference type="PANTHER" id="PTHR46268:SF15">
    <property type="entry name" value="UNIVERSAL STRESS PROTEIN HP_0031"/>
    <property type="match status" value="1"/>
</dbReference>
<dbReference type="RefSeq" id="WP_073199379.1">
    <property type="nucleotide sequence ID" value="NZ_FRBN01000020.1"/>
</dbReference>
<organism evidence="3 4">
    <name type="scientific">Roseovarius marisflavi</name>
    <dbReference type="NCBI Taxonomy" id="1054996"/>
    <lineage>
        <taxon>Bacteria</taxon>
        <taxon>Pseudomonadati</taxon>
        <taxon>Pseudomonadota</taxon>
        <taxon>Alphaproteobacteria</taxon>
        <taxon>Rhodobacterales</taxon>
        <taxon>Roseobacteraceae</taxon>
        <taxon>Roseovarius</taxon>
    </lineage>
</organism>
<keyword evidence="4" id="KW-1185">Reference proteome</keyword>
<dbReference type="Pfam" id="PF00582">
    <property type="entry name" value="Usp"/>
    <property type="match status" value="1"/>
</dbReference>
<evidence type="ECO:0000256" key="1">
    <source>
        <dbReference type="ARBA" id="ARBA00008791"/>
    </source>
</evidence>
<dbReference type="InterPro" id="IPR006016">
    <property type="entry name" value="UspA"/>
</dbReference>
<dbReference type="Proteomes" id="UP000184191">
    <property type="component" value="Unassembled WGS sequence"/>
</dbReference>
<dbReference type="CDD" id="cd00293">
    <property type="entry name" value="USP-like"/>
    <property type="match status" value="1"/>
</dbReference>
<name>A0A1M7BNS1_9RHOB</name>
<proteinExistence type="inferred from homology"/>
<dbReference type="EMBL" id="FRBN01000020">
    <property type="protein sequence ID" value="SHL56662.1"/>
    <property type="molecule type" value="Genomic_DNA"/>
</dbReference>
<dbReference type="AlphaFoldDB" id="A0A1M7BNS1"/>
<sequence>MSLNKDDEETEMGIRTIVMPLGSGQDENQSLESAISVAQTLSAHLEVLFIRPDPETRQVYTGMLPSDRIAADIRERIDELGEAAALQSHHHFDYVCRKTNMRRSQKPRGTSEPSAHWREIKGEALSVYPAAARNADLAILGCETMQSDSIFGGIVRSTLLGSGSPVLFTPNARVEKIFDRPLIAWDGGTACVRALSAWLATEQIPDEAVILHIEEPDDEPPDLEDVAARLAWHGIRSKIEIRKRGLGSITDALLTAAQDHQCGLIVMGGYGRFRYSEALFGGVTRHVIRNASMPLLMMH</sequence>
<dbReference type="Gene3D" id="3.40.50.12370">
    <property type="match status" value="1"/>
</dbReference>
<accession>A0A1M7BNS1</accession>